<keyword evidence="2" id="KW-1185">Reference proteome</keyword>
<dbReference type="Proteomes" id="UP000492821">
    <property type="component" value="Unassembled WGS sequence"/>
</dbReference>
<reference evidence="3" key="2">
    <citation type="submission" date="2020-10" db="UniProtKB">
        <authorList>
            <consortium name="WormBaseParasite"/>
        </authorList>
    </citation>
    <scope>IDENTIFICATION</scope>
</reference>
<dbReference type="WBParaSite" id="Pan_g20258.t1">
    <property type="protein sequence ID" value="Pan_g20258.t1"/>
    <property type="gene ID" value="Pan_g20258"/>
</dbReference>
<evidence type="ECO:0000313" key="2">
    <source>
        <dbReference type="Proteomes" id="UP000492821"/>
    </source>
</evidence>
<evidence type="ECO:0000313" key="3">
    <source>
        <dbReference type="WBParaSite" id="Pan_g20258.t1"/>
    </source>
</evidence>
<evidence type="ECO:0000256" key="1">
    <source>
        <dbReference type="SAM" id="MobiDB-lite"/>
    </source>
</evidence>
<dbReference type="AlphaFoldDB" id="A0A7E4VFF5"/>
<organism evidence="2 3">
    <name type="scientific">Panagrellus redivivus</name>
    <name type="common">Microworm</name>
    <dbReference type="NCBI Taxonomy" id="6233"/>
    <lineage>
        <taxon>Eukaryota</taxon>
        <taxon>Metazoa</taxon>
        <taxon>Ecdysozoa</taxon>
        <taxon>Nematoda</taxon>
        <taxon>Chromadorea</taxon>
        <taxon>Rhabditida</taxon>
        <taxon>Tylenchina</taxon>
        <taxon>Panagrolaimomorpha</taxon>
        <taxon>Panagrolaimoidea</taxon>
        <taxon>Panagrolaimidae</taxon>
        <taxon>Panagrellus</taxon>
    </lineage>
</organism>
<reference evidence="2" key="1">
    <citation type="journal article" date="2013" name="Genetics">
        <title>The draft genome and transcriptome of Panagrellus redivivus are shaped by the harsh demands of a free-living lifestyle.</title>
        <authorList>
            <person name="Srinivasan J."/>
            <person name="Dillman A.R."/>
            <person name="Macchietto M.G."/>
            <person name="Heikkinen L."/>
            <person name="Lakso M."/>
            <person name="Fracchia K.M."/>
            <person name="Antoshechkin I."/>
            <person name="Mortazavi A."/>
            <person name="Wong G."/>
            <person name="Sternberg P.W."/>
        </authorList>
    </citation>
    <scope>NUCLEOTIDE SEQUENCE [LARGE SCALE GENOMIC DNA]</scope>
    <source>
        <strain evidence="2">MT8872</strain>
    </source>
</reference>
<name>A0A7E4VFF5_PANRE</name>
<proteinExistence type="predicted"/>
<feature type="compositionally biased region" description="Basic and acidic residues" evidence="1">
    <location>
        <begin position="134"/>
        <end position="147"/>
    </location>
</feature>
<accession>A0A7E4VFF5</accession>
<feature type="compositionally biased region" description="Acidic residues" evidence="1">
    <location>
        <begin position="101"/>
        <end position="117"/>
    </location>
</feature>
<feature type="region of interest" description="Disordered" evidence="1">
    <location>
        <begin position="60"/>
        <end position="158"/>
    </location>
</feature>
<feature type="compositionally biased region" description="Basic and acidic residues" evidence="1">
    <location>
        <begin position="67"/>
        <end position="76"/>
    </location>
</feature>
<sequence>MSSMAILQFSVLHWQFGYNRMDVDNQGVSQDINASFAIPAVVRTEQLEPTRVFTTNCIHGSPTNVDPVKDSFDLDKTQSSGDDLSDIDNVCNPLPSNTSYDLDETQSIETDSNDIEIGDMNPLPIMKPPQTTPSRDEAQSSDKDSSNVERQQYMMPYY</sequence>
<protein>
    <submittedName>
        <fullName evidence="3">Ovule protein</fullName>
    </submittedName>
</protein>